<evidence type="ECO:0000313" key="4">
    <source>
        <dbReference type="Proteomes" id="UP000824073"/>
    </source>
</evidence>
<feature type="domain" description="Contractile injection system tube protein N-terminal" evidence="2">
    <location>
        <begin position="160"/>
        <end position="213"/>
    </location>
</feature>
<accession>A0A9D1LMG9</accession>
<dbReference type="EMBL" id="DVMR01000073">
    <property type="protein sequence ID" value="HIU44582.1"/>
    <property type="molecule type" value="Genomic_DNA"/>
</dbReference>
<feature type="region of interest" description="Disordered" evidence="1">
    <location>
        <begin position="49"/>
        <end position="74"/>
    </location>
</feature>
<evidence type="ECO:0000256" key="1">
    <source>
        <dbReference type="SAM" id="MobiDB-lite"/>
    </source>
</evidence>
<dbReference type="Proteomes" id="UP000824073">
    <property type="component" value="Unassembled WGS sequence"/>
</dbReference>
<reference evidence="3" key="2">
    <citation type="journal article" date="2021" name="PeerJ">
        <title>Extensive microbial diversity within the chicken gut microbiome revealed by metagenomics and culture.</title>
        <authorList>
            <person name="Gilroy R."/>
            <person name="Ravi A."/>
            <person name="Getino M."/>
            <person name="Pursley I."/>
            <person name="Horton D.L."/>
            <person name="Alikhan N.F."/>
            <person name="Baker D."/>
            <person name="Gharbi K."/>
            <person name="Hall N."/>
            <person name="Watson M."/>
            <person name="Adriaenssens E.M."/>
            <person name="Foster-Nyarko E."/>
            <person name="Jarju S."/>
            <person name="Secka A."/>
            <person name="Antonio M."/>
            <person name="Oren A."/>
            <person name="Chaudhuri R.R."/>
            <person name="La Ragione R."/>
            <person name="Hildebrand F."/>
            <person name="Pallen M.J."/>
        </authorList>
    </citation>
    <scope>NUCLEOTIDE SEQUENCE</scope>
    <source>
        <strain evidence="3">CHK191-8634</strain>
    </source>
</reference>
<dbReference type="InterPro" id="IPR045361">
    <property type="entry name" value="CIS_tube_prot_N"/>
</dbReference>
<comment type="caution">
    <text evidence="3">The sequence shown here is derived from an EMBL/GenBank/DDBJ whole genome shotgun (WGS) entry which is preliminary data.</text>
</comment>
<evidence type="ECO:0000259" key="2">
    <source>
        <dbReference type="Pfam" id="PF19266"/>
    </source>
</evidence>
<reference evidence="3" key="1">
    <citation type="submission" date="2020-10" db="EMBL/GenBank/DDBJ databases">
        <authorList>
            <person name="Gilroy R."/>
        </authorList>
    </citation>
    <scope>NUCLEOTIDE SEQUENCE</scope>
    <source>
        <strain evidence="3">CHK191-8634</strain>
    </source>
</reference>
<protein>
    <recommendedName>
        <fullName evidence="2">Contractile injection system tube protein N-terminal domain-containing protein</fullName>
    </recommendedName>
</protein>
<evidence type="ECO:0000313" key="3">
    <source>
        <dbReference type="EMBL" id="HIU44582.1"/>
    </source>
</evidence>
<dbReference type="AlphaFoldDB" id="A0A9D1LMG9"/>
<sequence length="239" mass="25616">MSLLGGRFGTVDKAAFLIGKKQKDGGSWEYESPVEVMINPASIKIGATTPVKRDEGVANESTSETASTDGKITPKGMTEQQVDLVLIFNIVEAYNAKTEGAEFKALVTAATSLLGSLVGNVNTGDAAESALTALINKTDFTNISLFNKDLCCYMPLLVASHKQVPVIFYWGNMMYSGIITKFQTTFNYFSSQGAPLGAEVSMTILSHVDDESEKISLSTQKLIGLTKVAGRLIRQLPGS</sequence>
<dbReference type="Pfam" id="PF19266">
    <property type="entry name" value="CIS_tube"/>
    <property type="match status" value="1"/>
</dbReference>
<gene>
    <name evidence="3" type="ORF">IAB67_09820</name>
</gene>
<name>A0A9D1LMG9_9CLOT</name>
<proteinExistence type="predicted"/>
<feature type="compositionally biased region" description="Polar residues" evidence="1">
    <location>
        <begin position="59"/>
        <end position="70"/>
    </location>
</feature>
<organism evidence="3 4">
    <name type="scientific">Candidatus Ventrousia excrementavium</name>
    <dbReference type="NCBI Taxonomy" id="2840961"/>
    <lineage>
        <taxon>Bacteria</taxon>
        <taxon>Bacillati</taxon>
        <taxon>Bacillota</taxon>
        <taxon>Clostridia</taxon>
        <taxon>Eubacteriales</taxon>
        <taxon>Clostridiaceae</taxon>
        <taxon>Clostridiaceae incertae sedis</taxon>
        <taxon>Candidatus Ventrousia</taxon>
    </lineage>
</organism>